<keyword evidence="3" id="KW-1185">Reference proteome</keyword>
<evidence type="ECO:0000313" key="3">
    <source>
        <dbReference type="Proteomes" id="UP000054270"/>
    </source>
</evidence>
<dbReference type="InterPro" id="IPR019734">
    <property type="entry name" value="TPR_rpt"/>
</dbReference>
<dbReference type="AlphaFoldDB" id="A0A0D2P256"/>
<dbReference type="Pfam" id="PF12770">
    <property type="entry name" value="CHAT"/>
    <property type="match status" value="1"/>
</dbReference>
<dbReference type="STRING" id="945553.A0A0D2P256"/>
<evidence type="ECO:0000313" key="2">
    <source>
        <dbReference type="EMBL" id="KJA22791.1"/>
    </source>
</evidence>
<feature type="domain" description="CHAT" evidence="1">
    <location>
        <begin position="758"/>
        <end position="1049"/>
    </location>
</feature>
<dbReference type="OMA" id="AAFPVDW"/>
<dbReference type="SMART" id="SM00028">
    <property type="entry name" value="TPR"/>
    <property type="match status" value="8"/>
</dbReference>
<accession>A0A0D2P256</accession>
<dbReference type="SUPFAM" id="SSF81901">
    <property type="entry name" value="HCP-like"/>
    <property type="match status" value="3"/>
</dbReference>
<organism evidence="2 3">
    <name type="scientific">Hypholoma sublateritium (strain FD-334 SS-4)</name>
    <dbReference type="NCBI Taxonomy" id="945553"/>
    <lineage>
        <taxon>Eukaryota</taxon>
        <taxon>Fungi</taxon>
        <taxon>Dikarya</taxon>
        <taxon>Basidiomycota</taxon>
        <taxon>Agaricomycotina</taxon>
        <taxon>Agaricomycetes</taxon>
        <taxon>Agaricomycetidae</taxon>
        <taxon>Agaricales</taxon>
        <taxon>Agaricineae</taxon>
        <taxon>Strophariaceae</taxon>
        <taxon>Hypholoma</taxon>
    </lineage>
</organism>
<dbReference type="InterPro" id="IPR011990">
    <property type="entry name" value="TPR-like_helical_dom_sf"/>
</dbReference>
<proteinExistence type="predicted"/>
<dbReference type="OrthoDB" id="9991317at2759"/>
<protein>
    <recommendedName>
        <fullName evidence="1">CHAT domain-containing protein</fullName>
    </recommendedName>
</protein>
<dbReference type="EMBL" id="KN817547">
    <property type="protein sequence ID" value="KJA22791.1"/>
    <property type="molecule type" value="Genomic_DNA"/>
</dbReference>
<dbReference type="Proteomes" id="UP000054270">
    <property type="component" value="Unassembled WGS sequence"/>
</dbReference>
<sequence length="1050" mass="117525">MPEIRQADALYETYKETQDIDILKTAIVHYQSAVSLCPPNSDVLFAIFNNLGNSYLCQFEHTGNLEDIEHAIFHQQNAVKSTPPGHTDLPSQLNNLGRSYLCKFEQTGNLQDIEHAIFHQQNAVNSTSSDYANLPIYLNNLGNSYLRQFEYTGNLQDIEHAIVHLQNAVNSTPSGHADLPRFFNTLGNLYSCQFEYTGNHQDIEHAIFHLQNAVNCTSSGHANLPIYLSNLGSSYFCQFQYTGNLQDIEHAILHQQNAVNSTPPDHANFPKFLTNLGNSYLWKFNYTGKLQDIQHAIFHHQNSVNSTPSGHTDLPHYFNNLGNSYHCQFEHTGNLQDIEYAIFHYQNAVNSASPNYAGLPRYINNLGNAFLCQFQSTGNLQDIEHAIFHHQKAVDSTPSDHADLPICLNSLGNSYYCQFEHTGNLQDIEHAIFHLQNAINSTPSDNAGLSDYFNNLGNSYLCQFEHTQNQKDIEHAIFHYQNAAAVANGTPSICLKSAETAAELSLIHDKSHCLNDFSIAINLLSEVAGLEQTIHQRHANLHGHSEFLALAVATAFNFSRFDLALEWLENGRCLVWNQLSQLRTPINSLHIKHPSLASHFIQVANTLDFYGTRSALSHAPSMNKFSEDIHMQNEIQNHTRHATQYKQLLEEIQGLPDFHDFLKPPKFTDILEGLPPNGPIIIFNIHSLQCDALALIPGADKPLHISLENFNIKDAETLQKNLQSGILKLRDIENIEIEAERLGARRKIPKTMQMSFILQELWSKVVQPILKALAYLIPPTSASRPRIWWCPTGPLAFLPLHAAGVYGKSCLPGSCISDYVVSSYTPTIHSIQEKFAASSTLSGPTKLLLISQPNTPGLRPIPATKTEINALDILMEGTANVNTLLLQDAEATIDKVKDEMKSHNWVHFACHGIQSQKNPLESGVYLHDGCLELLEIMKHKTDNSKLAFLSACQTSMGDNKLSEEVVHFTARMLSAGYCGVIGTMWGISDPHGPKFAEEFYKYLLNKTGSEGLDSTHAAYALDYATRQVCQILGQDDTSFLTWVPYIHFGY</sequence>
<evidence type="ECO:0000259" key="1">
    <source>
        <dbReference type="Pfam" id="PF12770"/>
    </source>
</evidence>
<gene>
    <name evidence="2" type="ORF">HYPSUDRAFT_138698</name>
</gene>
<reference evidence="3" key="1">
    <citation type="submission" date="2014-04" db="EMBL/GenBank/DDBJ databases">
        <title>Evolutionary Origins and Diversification of the Mycorrhizal Mutualists.</title>
        <authorList>
            <consortium name="DOE Joint Genome Institute"/>
            <consortium name="Mycorrhizal Genomics Consortium"/>
            <person name="Kohler A."/>
            <person name="Kuo A."/>
            <person name="Nagy L.G."/>
            <person name="Floudas D."/>
            <person name="Copeland A."/>
            <person name="Barry K.W."/>
            <person name="Cichocki N."/>
            <person name="Veneault-Fourrey C."/>
            <person name="LaButti K."/>
            <person name="Lindquist E.A."/>
            <person name="Lipzen A."/>
            <person name="Lundell T."/>
            <person name="Morin E."/>
            <person name="Murat C."/>
            <person name="Riley R."/>
            <person name="Ohm R."/>
            <person name="Sun H."/>
            <person name="Tunlid A."/>
            <person name="Henrissat B."/>
            <person name="Grigoriev I.V."/>
            <person name="Hibbett D.S."/>
            <person name="Martin F."/>
        </authorList>
    </citation>
    <scope>NUCLEOTIDE SEQUENCE [LARGE SCALE GENOMIC DNA]</scope>
    <source>
        <strain evidence="3">FD-334 SS-4</strain>
    </source>
</reference>
<dbReference type="Gene3D" id="1.25.40.10">
    <property type="entry name" value="Tetratricopeptide repeat domain"/>
    <property type="match status" value="3"/>
</dbReference>
<dbReference type="PANTHER" id="PTHR19959:SF119">
    <property type="entry name" value="FUNGAL LIPASE-LIKE DOMAIN-CONTAINING PROTEIN"/>
    <property type="match status" value="1"/>
</dbReference>
<name>A0A0D2P256_HYPSF</name>
<dbReference type="InterPro" id="IPR024983">
    <property type="entry name" value="CHAT_dom"/>
</dbReference>
<dbReference type="PANTHER" id="PTHR19959">
    <property type="entry name" value="KINESIN LIGHT CHAIN"/>
    <property type="match status" value="1"/>
</dbReference>